<dbReference type="Proteomes" id="UP000095767">
    <property type="component" value="Unassembled WGS sequence"/>
</dbReference>
<dbReference type="EMBL" id="LWDX02006166">
    <property type="protein sequence ID" value="OEL37245.1"/>
    <property type="molecule type" value="Genomic_DNA"/>
</dbReference>
<gene>
    <name evidence="2" type="ORF">BAE44_0001734</name>
</gene>
<evidence type="ECO:0000313" key="2">
    <source>
        <dbReference type="EMBL" id="OEL37245.1"/>
    </source>
</evidence>
<comment type="caution">
    <text evidence="2">The sequence shown here is derived from an EMBL/GenBank/DDBJ whole genome shotgun (WGS) entry which is preliminary data.</text>
</comment>
<evidence type="ECO:0000256" key="1">
    <source>
        <dbReference type="SAM" id="MobiDB-lite"/>
    </source>
</evidence>
<evidence type="ECO:0000313" key="3">
    <source>
        <dbReference type="Proteomes" id="UP000095767"/>
    </source>
</evidence>
<protein>
    <submittedName>
        <fullName evidence="2">Uncharacterized protein</fullName>
    </submittedName>
</protein>
<name>A0A1E5WIL9_9POAL</name>
<sequence length="228" mass="25645">MAAAGAAPGNDDDGVPRVVSRSELVRRWGDLIDNDSEVGEALFHTALLRDARAQYKGNDEEARRRARDFVPWEPTPPGAPLPPLPTRVERTVVMGLRAPPHLARKTPLEPKKPQAPGNDGFVPRVMSRPVLVRFWEDLFDKDQEVAEELFYTVLLRDARAEYKDDEEEEQRRARVFQTWEPPVPGSALPPMAASPRVERAVVLGLRAPPHLARKHERTPSEPKKPRAV</sequence>
<feature type="region of interest" description="Disordered" evidence="1">
    <location>
        <begin position="207"/>
        <end position="228"/>
    </location>
</feature>
<feature type="region of interest" description="Disordered" evidence="1">
    <location>
        <begin position="164"/>
        <end position="192"/>
    </location>
</feature>
<dbReference type="AlphaFoldDB" id="A0A1E5WIL9"/>
<reference evidence="2 3" key="1">
    <citation type="submission" date="2016-09" db="EMBL/GenBank/DDBJ databases">
        <title>The draft genome of Dichanthelium oligosanthes: A C3 panicoid grass species.</title>
        <authorList>
            <person name="Studer A.J."/>
            <person name="Schnable J.C."/>
            <person name="Brutnell T.P."/>
        </authorList>
    </citation>
    <scope>NUCLEOTIDE SEQUENCE [LARGE SCALE GENOMIC DNA]</scope>
    <source>
        <strain evidence="3">cv. Kellogg 1175</strain>
        <tissue evidence="2">Leaf</tissue>
    </source>
</reference>
<organism evidence="2 3">
    <name type="scientific">Dichanthelium oligosanthes</name>
    <dbReference type="NCBI Taxonomy" id="888268"/>
    <lineage>
        <taxon>Eukaryota</taxon>
        <taxon>Viridiplantae</taxon>
        <taxon>Streptophyta</taxon>
        <taxon>Embryophyta</taxon>
        <taxon>Tracheophyta</taxon>
        <taxon>Spermatophyta</taxon>
        <taxon>Magnoliopsida</taxon>
        <taxon>Liliopsida</taxon>
        <taxon>Poales</taxon>
        <taxon>Poaceae</taxon>
        <taxon>PACMAD clade</taxon>
        <taxon>Panicoideae</taxon>
        <taxon>Panicodae</taxon>
        <taxon>Paniceae</taxon>
        <taxon>Dichantheliinae</taxon>
        <taxon>Dichanthelium</taxon>
    </lineage>
</organism>
<accession>A0A1E5WIL9</accession>
<keyword evidence="3" id="KW-1185">Reference proteome</keyword>
<feature type="compositionally biased region" description="Basic and acidic residues" evidence="1">
    <location>
        <begin position="217"/>
        <end position="228"/>
    </location>
</feature>
<proteinExistence type="predicted"/>
<dbReference type="OrthoDB" id="696465at2759"/>